<reference evidence="5" key="1">
    <citation type="submission" date="2017-04" db="EMBL/GenBank/DDBJ databases">
        <authorList>
            <person name="Varghese N."/>
            <person name="Submissions S."/>
        </authorList>
    </citation>
    <scope>NUCLEOTIDE SEQUENCE [LARGE SCALE GENOMIC DNA]</scope>
    <source>
        <strain evidence="5">Ballard 720</strain>
    </source>
</reference>
<dbReference type="InterPro" id="IPR036188">
    <property type="entry name" value="FAD/NAD-bd_sf"/>
</dbReference>
<dbReference type="GeneID" id="95552923"/>
<dbReference type="InterPro" id="IPR017224">
    <property type="entry name" value="Opine_Oxase_asu/HCN_bsu"/>
</dbReference>
<dbReference type="Pfam" id="PF07992">
    <property type="entry name" value="Pyr_redox_2"/>
    <property type="match status" value="1"/>
</dbReference>
<dbReference type="InterPro" id="IPR023753">
    <property type="entry name" value="FAD/NAD-binding_dom"/>
</dbReference>
<feature type="domain" description="SoxA A3" evidence="3">
    <location>
        <begin position="392"/>
        <end position="467"/>
    </location>
</feature>
<dbReference type="PANTHER" id="PTHR42949:SF3">
    <property type="entry name" value="ANAEROBIC GLYCEROL-3-PHOSPHATE DEHYDROGENASE SUBUNIT B"/>
    <property type="match status" value="1"/>
</dbReference>
<dbReference type="Pfam" id="PF17806">
    <property type="entry name" value="SO_alpha_A3"/>
    <property type="match status" value="1"/>
</dbReference>
<keyword evidence="5" id="KW-1185">Reference proteome</keyword>
<dbReference type="Proteomes" id="UP000192911">
    <property type="component" value="Unassembled WGS sequence"/>
</dbReference>
<dbReference type="RefSeq" id="WP_085228981.1">
    <property type="nucleotide sequence ID" value="NZ_BSQD01000008.1"/>
</dbReference>
<organism evidence="4 5">
    <name type="scientific">Trinickia caryophylli</name>
    <name type="common">Paraburkholderia caryophylli</name>
    <dbReference type="NCBI Taxonomy" id="28094"/>
    <lineage>
        <taxon>Bacteria</taxon>
        <taxon>Pseudomonadati</taxon>
        <taxon>Pseudomonadota</taxon>
        <taxon>Betaproteobacteria</taxon>
        <taxon>Burkholderiales</taxon>
        <taxon>Burkholderiaceae</taxon>
        <taxon>Trinickia</taxon>
    </lineage>
</organism>
<evidence type="ECO:0000313" key="4">
    <source>
        <dbReference type="EMBL" id="SMF58395.1"/>
    </source>
</evidence>
<protein>
    <submittedName>
        <fullName evidence="4">Thioredoxin reductase</fullName>
    </submittedName>
</protein>
<sequence length="482" mass="50743">MSELHCDLFIVGAGPAGMAAAIAARAKGLSVIVADEGAMPGGQIYRRAGRSPLVDPNVLGTDYLEGGGLVARFLSCGARYLAATLVWQVQTAPEITAWLAPNGAGEAGSDPCPAQVTARAMLLATGAQERPWPVRGWTLPGVMGVGAAQTLMKSAGLVPGEDTVLVGSGPLLWLYASQLIDAGRTVRALLDTTPGRAWRRALPHLPRALLAADTLTKGLRMMAKVRRSGIEIHRGVRDVEIAGETAAHAVRFRAGARQQEVPASLVLLHQGVVPGTNLARALGCRHRWDRAQACWHTEADAWGRTSVARVWIAGDGAGIGGAQAARCAGEIAALDVVYLLGHIDAAARERESGAARRQRTRHLAARPLLDALYTPERSLRVPADDVVVCRCEEVTAGEIRRLGALGCTGPNQAKAFSRCGMGPCQGRWCGITVGELLAEAAGRPVSEIGYYRIRPPIKPVTIEQIAAAVPEEGGGVRADFPS</sequence>
<feature type="domain" description="FAD/NAD(P)-binding" evidence="2">
    <location>
        <begin position="7"/>
        <end position="326"/>
    </location>
</feature>
<evidence type="ECO:0000256" key="1">
    <source>
        <dbReference type="ARBA" id="ARBA00023002"/>
    </source>
</evidence>
<dbReference type="PIRSF" id="PIRSF037495">
    <property type="entry name" value="Opine_OX_OoxA/HcnB"/>
    <property type="match status" value="1"/>
</dbReference>
<dbReference type="CDD" id="cd19946">
    <property type="entry name" value="GlpA-like_Fer2_BFD-like"/>
    <property type="match status" value="1"/>
</dbReference>
<evidence type="ECO:0000313" key="5">
    <source>
        <dbReference type="Proteomes" id="UP000192911"/>
    </source>
</evidence>
<accession>A0A1X7FUJ4</accession>
<dbReference type="Gene3D" id="3.50.50.60">
    <property type="entry name" value="FAD/NAD(P)-binding domain"/>
    <property type="match status" value="2"/>
</dbReference>
<name>A0A1X7FUJ4_TRICW</name>
<keyword evidence="1" id="KW-0560">Oxidoreductase</keyword>
<dbReference type="PANTHER" id="PTHR42949">
    <property type="entry name" value="ANAEROBIC GLYCEROL-3-PHOSPHATE DEHYDROGENASE SUBUNIT B"/>
    <property type="match status" value="1"/>
</dbReference>
<dbReference type="InterPro" id="IPR041117">
    <property type="entry name" value="SoxA_A3"/>
</dbReference>
<dbReference type="InterPro" id="IPR041854">
    <property type="entry name" value="BFD-like_2Fe2S-bd_dom_sf"/>
</dbReference>
<dbReference type="STRING" id="28094.SAMN06295900_11178"/>
<gene>
    <name evidence="4" type="ORF">SAMN06295900_11178</name>
</gene>
<dbReference type="EMBL" id="FXAH01000011">
    <property type="protein sequence ID" value="SMF58395.1"/>
    <property type="molecule type" value="Genomic_DNA"/>
</dbReference>
<proteinExistence type="predicted"/>
<dbReference type="PRINTS" id="PR00368">
    <property type="entry name" value="FADPNR"/>
</dbReference>
<dbReference type="GO" id="GO:0016491">
    <property type="term" value="F:oxidoreductase activity"/>
    <property type="evidence" value="ECO:0007669"/>
    <property type="project" value="UniProtKB-KW"/>
</dbReference>
<dbReference type="SUPFAM" id="SSF51905">
    <property type="entry name" value="FAD/NAD(P)-binding domain"/>
    <property type="match status" value="1"/>
</dbReference>
<dbReference type="AlphaFoldDB" id="A0A1X7FUJ4"/>
<evidence type="ECO:0000259" key="2">
    <source>
        <dbReference type="Pfam" id="PF07992"/>
    </source>
</evidence>
<dbReference type="Gene3D" id="1.10.10.1100">
    <property type="entry name" value="BFD-like [2Fe-2S]-binding domain"/>
    <property type="match status" value="1"/>
</dbReference>
<dbReference type="PRINTS" id="PR00469">
    <property type="entry name" value="PNDRDTASEII"/>
</dbReference>
<evidence type="ECO:0000259" key="3">
    <source>
        <dbReference type="Pfam" id="PF17806"/>
    </source>
</evidence>
<dbReference type="InterPro" id="IPR051691">
    <property type="entry name" value="Metab_Enz_Cyan_OpOx_G3PDH"/>
</dbReference>
<dbReference type="OrthoDB" id="9801699at2"/>